<sequence length="659" mass="76121">MQDEAKEERSKLENKKDKKDRKKKQKDRRMDGESSDKVEQGFDDCDVSAALEEAKGASKKHKKKKSKDLEKNKKNPDDKDQEHERIEAELELDSKEDDNRKKKNKRKKNGNGDGECDKRVNHVQEDEAQKGEESRKRKRNQGDDVGARLSIHAEVKVRKGRMSTTSALGTDKNKTAGNVEDASLENNLGFGRCKFGSEDAMEERRKDHEEVQTSGDKKRTKRDKAFDNPEFESGSYEMGKEVKQSLSIEGNKAAEDDISEKASHATTIGKKRKKCKEKKDKKEDNQTAKGPSKNEVNLVDKKTEKKSSAAKPEGNGEISSTKKKKKGSDDFEASNTKNKGKSTKDGSDTSSLKRNKKKVSFSSEVEVFPAGNENMNNENTERPLIQGKRFTLEEDEKIKEAIDEYIQAHQLGEEGKHMILKCKKYPEIRSCWKEIGACLPHRPYHAVYYRAHVLLERSAERKWDPEEYDILRRFHAKHGADWKTLAVQLRKHRIHLKDCWRRIKSPNLRKGAWSQDEYQALFDLVNLDLQMKAFEEKKTKHGMLRDNISWHAISEKLSTRYDGACCEKWYKQLTSPLVNQGLWSDSDDYMLLDALLKVDACCLEDVDWDNLLEHRSGEICRKRWGQMIRHIGGFKEKPFIEQVEVLSKRYCPEMVEYRK</sequence>
<feature type="compositionally biased region" description="Basic and acidic residues" evidence="1">
    <location>
        <begin position="1"/>
        <end position="17"/>
    </location>
</feature>
<dbReference type="PANTHER" id="PTHR47430:SF4">
    <property type="entry name" value="GB|AAC33480.1"/>
    <property type="match status" value="1"/>
</dbReference>
<feature type="compositionally biased region" description="Basic and acidic residues" evidence="1">
    <location>
        <begin position="298"/>
        <end position="307"/>
    </location>
</feature>
<gene>
    <name evidence="3" type="ORF">OPV22_032084</name>
</gene>
<evidence type="ECO:0000313" key="4">
    <source>
        <dbReference type="Proteomes" id="UP001222027"/>
    </source>
</evidence>
<dbReference type="Proteomes" id="UP001222027">
    <property type="component" value="Unassembled WGS sequence"/>
</dbReference>
<dbReference type="SUPFAM" id="SSF46689">
    <property type="entry name" value="Homeodomain-like"/>
    <property type="match status" value="2"/>
</dbReference>
<dbReference type="Gene3D" id="1.10.10.60">
    <property type="entry name" value="Homeodomain-like"/>
    <property type="match status" value="2"/>
</dbReference>
<feature type="compositionally biased region" description="Basic and acidic residues" evidence="1">
    <location>
        <begin position="28"/>
        <end position="40"/>
    </location>
</feature>
<evidence type="ECO:0000259" key="2">
    <source>
        <dbReference type="PROSITE" id="PS50090"/>
    </source>
</evidence>
<feature type="compositionally biased region" description="Basic residues" evidence="1">
    <location>
        <begin position="57"/>
        <end position="66"/>
    </location>
</feature>
<feature type="compositionally biased region" description="Basic and acidic residues" evidence="1">
    <location>
        <begin position="202"/>
        <end position="227"/>
    </location>
</feature>
<evidence type="ECO:0000256" key="1">
    <source>
        <dbReference type="SAM" id="MobiDB-lite"/>
    </source>
</evidence>
<feature type="domain" description="Myb-like" evidence="2">
    <location>
        <begin position="505"/>
        <end position="573"/>
    </location>
</feature>
<feature type="compositionally biased region" description="Basic and acidic residues" evidence="1">
    <location>
        <begin position="277"/>
        <end position="286"/>
    </location>
</feature>
<dbReference type="Pfam" id="PF13921">
    <property type="entry name" value="Myb_DNA-bind_6"/>
    <property type="match status" value="1"/>
</dbReference>
<feature type="compositionally biased region" description="Basic and acidic residues" evidence="1">
    <location>
        <begin position="67"/>
        <end position="88"/>
    </location>
</feature>
<feature type="compositionally biased region" description="Basic and acidic residues" evidence="1">
    <location>
        <begin position="252"/>
        <end position="263"/>
    </location>
</feature>
<dbReference type="AlphaFoldDB" id="A0AAV8PQN3"/>
<dbReference type="InterPro" id="IPR009057">
    <property type="entry name" value="Homeodomain-like_sf"/>
</dbReference>
<dbReference type="PANTHER" id="PTHR47430">
    <property type="entry name" value="GB|AAC33480.1"/>
    <property type="match status" value="1"/>
</dbReference>
<accession>A0AAV8PQN3</accession>
<dbReference type="EMBL" id="JAQQAF010000009">
    <property type="protein sequence ID" value="KAJ8459158.1"/>
    <property type="molecule type" value="Genomic_DNA"/>
</dbReference>
<reference evidence="3 4" key="1">
    <citation type="submission" date="2022-12" db="EMBL/GenBank/DDBJ databases">
        <title>Chromosome-scale assembly of the Ensete ventricosum genome.</title>
        <authorList>
            <person name="Dussert Y."/>
            <person name="Stocks J."/>
            <person name="Wendawek A."/>
            <person name="Woldeyes F."/>
            <person name="Nichols R.A."/>
            <person name="Borrell J.S."/>
        </authorList>
    </citation>
    <scope>NUCLEOTIDE SEQUENCE [LARGE SCALE GENOMIC DNA]</scope>
    <source>
        <strain evidence="4">cv. Maze</strain>
        <tissue evidence="3">Seeds</tissue>
    </source>
</reference>
<dbReference type="SMART" id="SM00717">
    <property type="entry name" value="SANT"/>
    <property type="match status" value="4"/>
</dbReference>
<feature type="region of interest" description="Disordered" evidence="1">
    <location>
        <begin position="1"/>
        <end position="180"/>
    </location>
</feature>
<organism evidence="3 4">
    <name type="scientific">Ensete ventricosum</name>
    <name type="common">Abyssinian banana</name>
    <name type="synonym">Musa ensete</name>
    <dbReference type="NCBI Taxonomy" id="4639"/>
    <lineage>
        <taxon>Eukaryota</taxon>
        <taxon>Viridiplantae</taxon>
        <taxon>Streptophyta</taxon>
        <taxon>Embryophyta</taxon>
        <taxon>Tracheophyta</taxon>
        <taxon>Spermatophyta</taxon>
        <taxon>Magnoliopsida</taxon>
        <taxon>Liliopsida</taxon>
        <taxon>Zingiberales</taxon>
        <taxon>Musaceae</taxon>
        <taxon>Ensete</taxon>
    </lineage>
</organism>
<feature type="domain" description="Myb-like" evidence="2">
    <location>
        <begin position="575"/>
        <end position="628"/>
    </location>
</feature>
<dbReference type="InterPro" id="IPR001005">
    <property type="entry name" value="SANT/Myb"/>
</dbReference>
<proteinExistence type="predicted"/>
<name>A0AAV8PQN3_ENSVE</name>
<comment type="caution">
    <text evidence="3">The sequence shown here is derived from an EMBL/GenBank/DDBJ whole genome shotgun (WGS) entry which is preliminary data.</text>
</comment>
<dbReference type="PROSITE" id="PS50090">
    <property type="entry name" value="MYB_LIKE"/>
    <property type="match status" value="2"/>
</dbReference>
<keyword evidence="4" id="KW-1185">Reference proteome</keyword>
<feature type="compositionally biased region" description="Basic and acidic residues" evidence="1">
    <location>
        <begin position="115"/>
        <end position="157"/>
    </location>
</feature>
<evidence type="ECO:0000313" key="3">
    <source>
        <dbReference type="EMBL" id="KAJ8459158.1"/>
    </source>
</evidence>
<feature type="region of interest" description="Disordered" evidence="1">
    <location>
        <begin position="198"/>
        <end position="363"/>
    </location>
</feature>
<protein>
    <recommendedName>
        <fullName evidence="2">Myb-like domain-containing protein</fullName>
    </recommendedName>
</protein>
<feature type="compositionally biased region" description="Basic residues" evidence="1">
    <location>
        <begin position="18"/>
        <end position="27"/>
    </location>
</feature>